<evidence type="ECO:0000313" key="1">
    <source>
        <dbReference type="EMBL" id="KGQ01119.1"/>
    </source>
</evidence>
<reference evidence="1 2" key="1">
    <citation type="journal article" date="2011" name="PLoS Genet.">
        <title>Comparative genomic analysis of human fungal pathogens causing paracoccidioidomycosis.</title>
        <authorList>
            <person name="Desjardins C.A."/>
            <person name="Champion M.D."/>
            <person name="Holder J.W."/>
            <person name="Muszewska A."/>
            <person name="Goldberg J."/>
            <person name="Bailao A.M."/>
            <person name="Brigido M.M."/>
            <person name="Ferreira M.E."/>
            <person name="Garcia A.M."/>
            <person name="Grynberg M."/>
            <person name="Gujja S."/>
            <person name="Heiman D.I."/>
            <person name="Henn M.R."/>
            <person name="Kodira C.D."/>
            <person name="Leon-Narvaez H."/>
            <person name="Longo L.V."/>
            <person name="Ma L.J."/>
            <person name="Malavazi I."/>
            <person name="Matsuo A.L."/>
            <person name="Morais F.V."/>
            <person name="Pereira M."/>
            <person name="Rodriguez-Brito S."/>
            <person name="Sakthikumar S."/>
            <person name="Salem-Izacc S.M."/>
            <person name="Sykes S.M."/>
            <person name="Teixeira M.M."/>
            <person name="Vallejo M.C."/>
            <person name="Walter M.E."/>
            <person name="Yandava C."/>
            <person name="Young S."/>
            <person name="Zeng Q."/>
            <person name="Zucker J."/>
            <person name="Felipe M.S."/>
            <person name="Goldman G.H."/>
            <person name="Haas B.J."/>
            <person name="McEwen J.G."/>
            <person name="Nino-Vega G."/>
            <person name="Puccia R."/>
            <person name="San-Blas G."/>
            <person name="Soares C.M."/>
            <person name="Birren B.W."/>
            <person name="Cuomo C.A."/>
        </authorList>
    </citation>
    <scope>NUCLEOTIDE SEQUENCE [LARGE SCALE GENOMIC DNA]</scope>
    <source>
        <strain evidence="2">ATCC MYA-826 / Pb01</strain>
    </source>
</reference>
<organism evidence="1 2">
    <name type="scientific">Paracoccidioides lutzii (strain ATCC MYA-826 / Pb01)</name>
    <name type="common">Paracoccidioides brasiliensis</name>
    <dbReference type="NCBI Taxonomy" id="502779"/>
    <lineage>
        <taxon>Eukaryota</taxon>
        <taxon>Fungi</taxon>
        <taxon>Dikarya</taxon>
        <taxon>Ascomycota</taxon>
        <taxon>Pezizomycotina</taxon>
        <taxon>Eurotiomycetes</taxon>
        <taxon>Eurotiomycetidae</taxon>
        <taxon>Onygenales</taxon>
        <taxon>Ajellomycetaceae</taxon>
        <taxon>Paracoccidioides</taxon>
    </lineage>
</organism>
<dbReference type="HOGENOM" id="CLU_2427642_0_0_1"/>
<dbReference type="GeneID" id="26970903"/>
<dbReference type="EMBL" id="KN294008">
    <property type="protein sequence ID" value="KGQ01119.1"/>
    <property type="molecule type" value="Genomic_DNA"/>
</dbReference>
<accession>A0A0A2VJS2</accession>
<name>A0A0A2VJS2_PARBA</name>
<gene>
    <name evidence="1" type="ORF">PAAG_12157</name>
</gene>
<protein>
    <submittedName>
        <fullName evidence="1">Uncharacterized protein</fullName>
    </submittedName>
</protein>
<proteinExistence type="predicted"/>
<keyword evidence="2" id="KW-1185">Reference proteome</keyword>
<dbReference type="Proteomes" id="UP000002059">
    <property type="component" value="Partially assembled WGS sequence"/>
</dbReference>
<dbReference type="VEuPathDB" id="FungiDB:PAAG_12157"/>
<dbReference type="AlphaFoldDB" id="A0A0A2VJS2"/>
<sequence>MCTHVLPHHTLTIRGQLLCKRDIDAIHDESYQEEQCEGQRQKKKLNLQRTKGTTIGTVLWNLERVDRVEIGEGVSRVIYRNITWSYRPWVN</sequence>
<dbReference type="KEGG" id="pbl:PAAG_12157"/>
<evidence type="ECO:0000313" key="2">
    <source>
        <dbReference type="Proteomes" id="UP000002059"/>
    </source>
</evidence>
<dbReference type="RefSeq" id="XP_015702674.1">
    <property type="nucleotide sequence ID" value="XM_015847683.1"/>
</dbReference>